<dbReference type="PROSITE" id="PS50905">
    <property type="entry name" value="FERRITIN_LIKE"/>
    <property type="match status" value="1"/>
</dbReference>
<comment type="function">
    <text evidence="6">Iron-storage protein.</text>
</comment>
<dbReference type="RefSeq" id="WP_420069077.1">
    <property type="nucleotide sequence ID" value="NZ_JBCHKQ010000001.1"/>
</dbReference>
<comment type="caution">
    <text evidence="8">The sequence shown here is derived from an EMBL/GenBank/DDBJ whole genome shotgun (WGS) entry which is preliminary data.</text>
</comment>
<protein>
    <recommendedName>
        <fullName evidence="6">Ferritin</fullName>
        <ecNumber evidence="6">1.16.3.2</ecNumber>
    </recommendedName>
</protein>
<comment type="similarity">
    <text evidence="1 6">Belongs to the ferritin family. Prokaryotic subfamily.</text>
</comment>
<dbReference type="InterPro" id="IPR008331">
    <property type="entry name" value="Ferritin_DPS_dom"/>
</dbReference>
<dbReference type="Proteomes" id="UP001466331">
    <property type="component" value="Unassembled WGS sequence"/>
</dbReference>
<evidence type="ECO:0000313" key="8">
    <source>
        <dbReference type="EMBL" id="MEM5947634.1"/>
    </source>
</evidence>
<dbReference type="InterPro" id="IPR001519">
    <property type="entry name" value="Ferritin"/>
</dbReference>
<evidence type="ECO:0000256" key="4">
    <source>
        <dbReference type="ARBA" id="ARBA00023002"/>
    </source>
</evidence>
<dbReference type="InterPro" id="IPR041719">
    <property type="entry name" value="Ferritin_prok"/>
</dbReference>
<dbReference type="Pfam" id="PF00210">
    <property type="entry name" value="Ferritin"/>
    <property type="match status" value="1"/>
</dbReference>
<keyword evidence="6" id="KW-0963">Cytoplasm</keyword>
<gene>
    <name evidence="8" type="ORF">WKV44_03655</name>
</gene>
<evidence type="ECO:0000256" key="1">
    <source>
        <dbReference type="ARBA" id="ARBA00006950"/>
    </source>
</evidence>
<dbReference type="PANTHER" id="PTHR11431">
    <property type="entry name" value="FERRITIN"/>
    <property type="match status" value="1"/>
</dbReference>
<reference evidence="8 9" key="1">
    <citation type="submission" date="2024-03" db="EMBL/GenBank/DDBJ databases">
        <title>Ignisphaera cupida sp. nov., a hyperthermophilic hydrolytic archaeon from a hot spring of Kamchatka, and proposal of Ignisphaeraceae fam. nov.</title>
        <authorList>
            <person name="Podosokorskaya O.A."/>
            <person name="Elcheninov A.G."/>
            <person name="Maltseva A.I."/>
            <person name="Zayulina K.S."/>
            <person name="Novikov A."/>
            <person name="Merkel A.Y."/>
        </authorList>
    </citation>
    <scope>NUCLEOTIDE SEQUENCE [LARGE SCALE GENOMIC DNA]</scope>
    <source>
        <strain evidence="8 9">38H-sp</strain>
    </source>
</reference>
<dbReference type="Gene3D" id="1.20.1260.10">
    <property type="match status" value="1"/>
</dbReference>
<comment type="subcellular location">
    <subcellularLocation>
        <location evidence="6">Cytoplasm</location>
    </subcellularLocation>
</comment>
<sequence length="177" mass="20155">MISERLLKELNVQIREELASYYLYLSMSSYFADKNLNGFAGWMYNQAQEEMAHAMKIYGFIIERGGRAIFDALDRPKSDWTDVKAVFEDTLKHEQYITGRINKLVSIAREENDYATEIFLQWFVTEQIEEEANAEDILNKISLLANSPQALYLLDKELGARGSLPLASGQGAVGSQQ</sequence>
<keyword evidence="4" id="KW-0560">Oxidoreductase</keyword>
<dbReference type="InterPro" id="IPR009078">
    <property type="entry name" value="Ferritin-like_SF"/>
</dbReference>
<keyword evidence="2 6" id="KW-0409">Iron storage</keyword>
<evidence type="ECO:0000256" key="6">
    <source>
        <dbReference type="RuleBase" id="RU361145"/>
    </source>
</evidence>
<keyword evidence="5 6" id="KW-0408">Iron</keyword>
<dbReference type="CDD" id="cd01055">
    <property type="entry name" value="Nonheme_Ferritin"/>
    <property type="match status" value="1"/>
</dbReference>
<keyword evidence="3 6" id="KW-0479">Metal-binding</keyword>
<proteinExistence type="inferred from homology"/>
<dbReference type="InterPro" id="IPR012347">
    <property type="entry name" value="Ferritin-like"/>
</dbReference>
<evidence type="ECO:0000256" key="5">
    <source>
        <dbReference type="ARBA" id="ARBA00023004"/>
    </source>
</evidence>
<comment type="catalytic activity">
    <reaction evidence="6">
        <text>4 Fe(2+) + O2 + 6 H2O = 4 iron(III) oxide-hydroxide + 12 H(+)</text>
        <dbReference type="Rhea" id="RHEA:11972"/>
        <dbReference type="ChEBI" id="CHEBI:15377"/>
        <dbReference type="ChEBI" id="CHEBI:15378"/>
        <dbReference type="ChEBI" id="CHEBI:15379"/>
        <dbReference type="ChEBI" id="CHEBI:29033"/>
        <dbReference type="ChEBI" id="CHEBI:78619"/>
        <dbReference type="EC" id="1.16.3.2"/>
    </reaction>
</comment>
<evidence type="ECO:0000313" key="9">
    <source>
        <dbReference type="Proteomes" id="UP001466331"/>
    </source>
</evidence>
<keyword evidence="9" id="KW-1185">Reference proteome</keyword>
<dbReference type="PANTHER" id="PTHR11431:SF127">
    <property type="entry name" value="BACTERIAL NON-HEME FERRITIN"/>
    <property type="match status" value="1"/>
</dbReference>
<organism evidence="8 9">
    <name type="scientific">Rarispira pelagica</name>
    <dbReference type="NCBI Taxonomy" id="3141764"/>
    <lineage>
        <taxon>Bacteria</taxon>
        <taxon>Pseudomonadati</taxon>
        <taxon>Spirochaetota</taxon>
        <taxon>Spirochaetia</taxon>
        <taxon>Winmispirales</taxon>
        <taxon>Winmispiraceae</taxon>
        <taxon>Rarispira</taxon>
    </lineage>
</organism>
<dbReference type="SUPFAM" id="SSF47240">
    <property type="entry name" value="Ferritin-like"/>
    <property type="match status" value="1"/>
</dbReference>
<dbReference type="InterPro" id="IPR009040">
    <property type="entry name" value="Ferritin-like_diiron"/>
</dbReference>
<feature type="domain" description="Ferritin-like diiron" evidence="7">
    <location>
        <begin position="1"/>
        <end position="145"/>
    </location>
</feature>
<name>A0ABU9UAF1_9SPIR</name>
<evidence type="ECO:0000259" key="7">
    <source>
        <dbReference type="PROSITE" id="PS50905"/>
    </source>
</evidence>
<dbReference type="EMBL" id="JBCHKQ010000001">
    <property type="protein sequence ID" value="MEM5947634.1"/>
    <property type="molecule type" value="Genomic_DNA"/>
</dbReference>
<evidence type="ECO:0000256" key="2">
    <source>
        <dbReference type="ARBA" id="ARBA00022434"/>
    </source>
</evidence>
<dbReference type="EC" id="1.16.3.2" evidence="6"/>
<evidence type="ECO:0000256" key="3">
    <source>
        <dbReference type="ARBA" id="ARBA00022723"/>
    </source>
</evidence>
<accession>A0ABU9UAF1</accession>